<comment type="caution">
    <text evidence="1">The sequence shown here is derived from an EMBL/GenBank/DDBJ whole genome shotgun (WGS) entry which is preliminary data.</text>
</comment>
<protein>
    <submittedName>
        <fullName evidence="1">Uncharacterized protein</fullName>
    </submittedName>
</protein>
<dbReference type="AlphaFoldDB" id="A0A9P7FQ22"/>
<evidence type="ECO:0000313" key="1">
    <source>
        <dbReference type="EMBL" id="KAG5634894.1"/>
    </source>
</evidence>
<dbReference type="EMBL" id="JABCKI010006240">
    <property type="protein sequence ID" value="KAG5634894.1"/>
    <property type="molecule type" value="Genomic_DNA"/>
</dbReference>
<evidence type="ECO:0000313" key="2">
    <source>
        <dbReference type="Proteomes" id="UP000717328"/>
    </source>
</evidence>
<proteinExistence type="predicted"/>
<dbReference type="OrthoDB" id="3261813at2759"/>
<organism evidence="1 2">
    <name type="scientific">Sphagnurus paluster</name>
    <dbReference type="NCBI Taxonomy" id="117069"/>
    <lineage>
        <taxon>Eukaryota</taxon>
        <taxon>Fungi</taxon>
        <taxon>Dikarya</taxon>
        <taxon>Basidiomycota</taxon>
        <taxon>Agaricomycotina</taxon>
        <taxon>Agaricomycetes</taxon>
        <taxon>Agaricomycetidae</taxon>
        <taxon>Agaricales</taxon>
        <taxon>Tricholomatineae</taxon>
        <taxon>Lyophyllaceae</taxon>
        <taxon>Sphagnurus</taxon>
    </lineage>
</organism>
<gene>
    <name evidence="1" type="ORF">H0H81_000400</name>
</gene>
<reference evidence="1" key="2">
    <citation type="submission" date="2021-10" db="EMBL/GenBank/DDBJ databases">
        <title>Phylogenomics reveals ancestral predisposition of the termite-cultivated fungus Termitomyces towards a domesticated lifestyle.</title>
        <authorList>
            <person name="Auxier B."/>
            <person name="Grum-Grzhimaylo A."/>
            <person name="Cardenas M.E."/>
            <person name="Lodge J.D."/>
            <person name="Laessoe T."/>
            <person name="Pedersen O."/>
            <person name="Smith M.E."/>
            <person name="Kuyper T.W."/>
            <person name="Franco-Molano E.A."/>
            <person name="Baroni T.J."/>
            <person name="Aanen D.K."/>
        </authorList>
    </citation>
    <scope>NUCLEOTIDE SEQUENCE</scope>
    <source>
        <strain evidence="1">D49</strain>
    </source>
</reference>
<name>A0A9P7FQ22_9AGAR</name>
<accession>A0A9P7FQ22</accession>
<reference evidence="1" key="1">
    <citation type="submission" date="2021-02" db="EMBL/GenBank/DDBJ databases">
        <authorList>
            <person name="Nieuwenhuis M."/>
            <person name="Van De Peppel L.J.J."/>
        </authorList>
    </citation>
    <scope>NUCLEOTIDE SEQUENCE</scope>
    <source>
        <strain evidence="1">D49</strain>
    </source>
</reference>
<dbReference type="Proteomes" id="UP000717328">
    <property type="component" value="Unassembled WGS sequence"/>
</dbReference>
<sequence>MEPPQRVGQMISRELGAGNPRTIANIAEAARKLDGPHYSLRDYVTAYIFDPIRALEYPYQLVVVVDGLDEWRNYESFLAELAISIGKGENLTVTKSIDWQLVRMASSSGQQQLDY</sequence>
<keyword evidence="2" id="KW-1185">Reference proteome</keyword>